<feature type="region of interest" description="Disordered" evidence="1">
    <location>
        <begin position="67"/>
        <end position="113"/>
    </location>
</feature>
<comment type="caution">
    <text evidence="3">The sequence shown here is derived from an EMBL/GenBank/DDBJ whole genome shotgun (WGS) entry which is preliminary data.</text>
</comment>
<sequence>MWCATFLNVFLTLCVLKSVCSKPFLYSAPRALTSLASSASASASSPSESITNIADLRRKQQKAAALQEEKQLVEEDDDGAGFLEGDEDANNEAAPMSGSSGNGDTSNKTVNGQDNDFKKELEEFDREFENDVLNKKDEENNTEGGTFQKVIYPHSDSAVPIKVSFNINEKTVNRKQTEEITEGRDDDQFEDTSMSKLGQIGVFFAELLGSL</sequence>
<protein>
    <submittedName>
        <fullName evidence="3">Uncharacterized protein</fullName>
    </submittedName>
</protein>
<dbReference type="Proteomes" id="UP001162156">
    <property type="component" value="Unassembled WGS sequence"/>
</dbReference>
<name>A0AAV8ZV64_9CUCU</name>
<dbReference type="AlphaFoldDB" id="A0AAV8ZV64"/>
<feature type="compositionally biased region" description="Acidic residues" evidence="1">
    <location>
        <begin position="74"/>
        <end position="90"/>
    </location>
</feature>
<organism evidence="3 4">
    <name type="scientific">Rhamnusium bicolor</name>
    <dbReference type="NCBI Taxonomy" id="1586634"/>
    <lineage>
        <taxon>Eukaryota</taxon>
        <taxon>Metazoa</taxon>
        <taxon>Ecdysozoa</taxon>
        <taxon>Arthropoda</taxon>
        <taxon>Hexapoda</taxon>
        <taxon>Insecta</taxon>
        <taxon>Pterygota</taxon>
        <taxon>Neoptera</taxon>
        <taxon>Endopterygota</taxon>
        <taxon>Coleoptera</taxon>
        <taxon>Polyphaga</taxon>
        <taxon>Cucujiformia</taxon>
        <taxon>Chrysomeloidea</taxon>
        <taxon>Cerambycidae</taxon>
        <taxon>Lepturinae</taxon>
        <taxon>Rhagiini</taxon>
        <taxon>Rhamnusium</taxon>
    </lineage>
</organism>
<evidence type="ECO:0000313" key="4">
    <source>
        <dbReference type="Proteomes" id="UP001162156"/>
    </source>
</evidence>
<reference evidence="3" key="1">
    <citation type="journal article" date="2023" name="Insect Mol. Biol.">
        <title>Genome sequencing provides insights into the evolution of gene families encoding plant cell wall-degrading enzymes in longhorned beetles.</title>
        <authorList>
            <person name="Shin N.R."/>
            <person name="Okamura Y."/>
            <person name="Kirsch R."/>
            <person name="Pauchet Y."/>
        </authorList>
    </citation>
    <scope>NUCLEOTIDE SEQUENCE</scope>
    <source>
        <strain evidence="3">RBIC_L_NR</strain>
    </source>
</reference>
<feature type="chain" id="PRO_5043731731" evidence="2">
    <location>
        <begin position="22"/>
        <end position="211"/>
    </location>
</feature>
<gene>
    <name evidence="3" type="ORF">NQ314_000797</name>
</gene>
<evidence type="ECO:0000256" key="2">
    <source>
        <dbReference type="SAM" id="SignalP"/>
    </source>
</evidence>
<keyword evidence="2" id="KW-0732">Signal</keyword>
<evidence type="ECO:0000313" key="3">
    <source>
        <dbReference type="EMBL" id="KAJ8971256.1"/>
    </source>
</evidence>
<dbReference type="EMBL" id="JANEYF010000235">
    <property type="protein sequence ID" value="KAJ8971256.1"/>
    <property type="molecule type" value="Genomic_DNA"/>
</dbReference>
<accession>A0AAV8ZV64</accession>
<feature type="signal peptide" evidence="2">
    <location>
        <begin position="1"/>
        <end position="21"/>
    </location>
</feature>
<evidence type="ECO:0000256" key="1">
    <source>
        <dbReference type="SAM" id="MobiDB-lite"/>
    </source>
</evidence>
<keyword evidence="4" id="KW-1185">Reference proteome</keyword>
<feature type="compositionally biased region" description="Polar residues" evidence="1">
    <location>
        <begin position="97"/>
        <end position="113"/>
    </location>
</feature>
<feature type="non-terminal residue" evidence="3">
    <location>
        <position position="211"/>
    </location>
</feature>
<proteinExistence type="predicted"/>